<dbReference type="Gene3D" id="4.10.640.10">
    <property type="entry name" value="Ribosomal protein S18"/>
    <property type="match status" value="1"/>
</dbReference>
<feature type="region of interest" description="Disordered" evidence="7">
    <location>
        <begin position="58"/>
        <end position="81"/>
    </location>
</feature>
<evidence type="ECO:0000256" key="5">
    <source>
        <dbReference type="HAMAP-Rule" id="MF_00270"/>
    </source>
</evidence>
<dbReference type="NCBIfam" id="TIGR00165">
    <property type="entry name" value="S18"/>
    <property type="match status" value="1"/>
</dbReference>
<comment type="similarity">
    <text evidence="1 5 6">Belongs to the bacterial ribosomal protein bS18 family.</text>
</comment>
<dbReference type="InterPro" id="IPR018275">
    <property type="entry name" value="Ribosomal_bS18_CS"/>
</dbReference>
<evidence type="ECO:0000256" key="7">
    <source>
        <dbReference type="SAM" id="MobiDB-lite"/>
    </source>
</evidence>
<dbReference type="PRINTS" id="PR00974">
    <property type="entry name" value="RIBOSOMALS18"/>
</dbReference>
<evidence type="ECO:0000313" key="9">
    <source>
        <dbReference type="Proteomes" id="UP001058860"/>
    </source>
</evidence>
<dbReference type="HAMAP" id="MF_00270">
    <property type="entry name" value="Ribosomal_bS18"/>
    <property type="match status" value="1"/>
</dbReference>
<evidence type="ECO:0000256" key="2">
    <source>
        <dbReference type="ARBA" id="ARBA00022980"/>
    </source>
</evidence>
<accession>A0ABY5PNS4</accession>
<dbReference type="PANTHER" id="PTHR13479">
    <property type="entry name" value="30S RIBOSOMAL PROTEIN S18"/>
    <property type="match status" value="1"/>
</dbReference>
<gene>
    <name evidence="5 8" type="primary">rpsR</name>
    <name evidence="8" type="ORF">LRS13_03580</name>
</gene>
<name>A0ABY5PNS4_9ACTN</name>
<organism evidence="8 9">
    <name type="scientific">Svornostia abyssi</name>
    <dbReference type="NCBI Taxonomy" id="2898438"/>
    <lineage>
        <taxon>Bacteria</taxon>
        <taxon>Bacillati</taxon>
        <taxon>Actinomycetota</taxon>
        <taxon>Thermoleophilia</taxon>
        <taxon>Solirubrobacterales</taxon>
        <taxon>Baekduiaceae</taxon>
        <taxon>Svornostia</taxon>
    </lineage>
</organism>
<comment type="function">
    <text evidence="5">Binds as a heterodimer with protein bS6 to the central domain of the 16S rRNA, where it helps stabilize the platform of the 30S subunit.</text>
</comment>
<evidence type="ECO:0000256" key="3">
    <source>
        <dbReference type="ARBA" id="ARBA00023274"/>
    </source>
</evidence>
<keyword evidence="5" id="KW-0699">rRNA-binding</keyword>
<dbReference type="InterPro" id="IPR036870">
    <property type="entry name" value="Ribosomal_bS18_sf"/>
</dbReference>
<reference evidence="9" key="1">
    <citation type="submission" date="2021-11" db="EMBL/GenBank/DDBJ databases">
        <title>Cultivation dependent microbiological survey of springs from the worlds oldest radium mine currently devoted to the extraction of radon-saturated water.</title>
        <authorList>
            <person name="Kapinusova G."/>
            <person name="Smrhova T."/>
            <person name="Strejcek M."/>
            <person name="Suman J."/>
            <person name="Jani K."/>
            <person name="Pajer P."/>
            <person name="Uhlik O."/>
        </authorList>
    </citation>
    <scope>NUCLEOTIDE SEQUENCE [LARGE SCALE GENOMIC DNA]</scope>
    <source>
        <strain evidence="9">J379</strain>
    </source>
</reference>
<keyword evidence="5" id="KW-0694">RNA-binding</keyword>
<dbReference type="InterPro" id="IPR001648">
    <property type="entry name" value="Ribosomal_bS18"/>
</dbReference>
<evidence type="ECO:0000256" key="4">
    <source>
        <dbReference type="ARBA" id="ARBA00035141"/>
    </source>
</evidence>
<comment type="subunit">
    <text evidence="5">Part of the 30S ribosomal subunit. Forms a tight heterodimer with protein bS6.</text>
</comment>
<dbReference type="Proteomes" id="UP001058860">
    <property type="component" value="Chromosome"/>
</dbReference>
<evidence type="ECO:0000256" key="1">
    <source>
        <dbReference type="ARBA" id="ARBA00005589"/>
    </source>
</evidence>
<proteinExistence type="inferred from homology"/>
<keyword evidence="9" id="KW-1185">Reference proteome</keyword>
<dbReference type="EMBL" id="CP088295">
    <property type="protein sequence ID" value="UUY06389.1"/>
    <property type="molecule type" value="Genomic_DNA"/>
</dbReference>
<dbReference type="PROSITE" id="PS00057">
    <property type="entry name" value="RIBOSOMAL_S18"/>
    <property type="match status" value="1"/>
</dbReference>
<keyword evidence="3 5" id="KW-0687">Ribonucleoprotein</keyword>
<dbReference type="PANTHER" id="PTHR13479:SF40">
    <property type="entry name" value="SMALL RIBOSOMAL SUBUNIT PROTEIN BS18M"/>
    <property type="match status" value="1"/>
</dbReference>
<dbReference type="SUPFAM" id="SSF46911">
    <property type="entry name" value="Ribosomal protein S18"/>
    <property type="match status" value="1"/>
</dbReference>
<keyword evidence="2 5" id="KW-0689">Ribosomal protein</keyword>
<dbReference type="Pfam" id="PF01084">
    <property type="entry name" value="Ribosomal_S18"/>
    <property type="match status" value="1"/>
</dbReference>
<feature type="compositionally biased region" description="Basic and acidic residues" evidence="7">
    <location>
        <begin position="63"/>
        <end position="81"/>
    </location>
</feature>
<dbReference type="GO" id="GO:0005840">
    <property type="term" value="C:ribosome"/>
    <property type="evidence" value="ECO:0007669"/>
    <property type="project" value="UniProtKB-KW"/>
</dbReference>
<evidence type="ECO:0000256" key="6">
    <source>
        <dbReference type="RuleBase" id="RU003910"/>
    </source>
</evidence>
<sequence length="81" mass="9484">MHCKDKIQDVDYRDTATLRKFISEKGKIRSRRITGACRRHQSQIATAVKRARELSLLPYVNESAREDGPRGRGRDRDRDRD</sequence>
<evidence type="ECO:0000313" key="8">
    <source>
        <dbReference type="EMBL" id="UUY06389.1"/>
    </source>
</evidence>
<protein>
    <recommendedName>
        <fullName evidence="4 5">Small ribosomal subunit protein bS18</fullName>
    </recommendedName>
</protein>